<keyword evidence="1" id="KW-0812">Transmembrane</keyword>
<dbReference type="EMBL" id="JBHTAP010000001">
    <property type="protein sequence ID" value="MFC7236243.1"/>
    <property type="molecule type" value="Genomic_DNA"/>
</dbReference>
<keyword evidence="3" id="KW-1185">Reference proteome</keyword>
<name>A0ABD5ZS05_9EURY</name>
<dbReference type="AlphaFoldDB" id="A0ABD5ZS05"/>
<keyword evidence="1" id="KW-0472">Membrane</keyword>
<organism evidence="2 3">
    <name type="scientific">Halosegnis marinus</name>
    <dbReference type="NCBI Taxonomy" id="3034023"/>
    <lineage>
        <taxon>Archaea</taxon>
        <taxon>Methanobacteriati</taxon>
        <taxon>Methanobacteriota</taxon>
        <taxon>Stenosarchaea group</taxon>
        <taxon>Halobacteria</taxon>
        <taxon>Halobacteriales</taxon>
        <taxon>Natronomonadaceae</taxon>
        <taxon>Halosegnis</taxon>
    </lineage>
</organism>
<dbReference type="Proteomes" id="UP001596398">
    <property type="component" value="Unassembled WGS sequence"/>
</dbReference>
<reference evidence="2 3" key="1">
    <citation type="journal article" date="2019" name="Int. J. Syst. Evol. Microbiol.">
        <title>The Global Catalogue of Microorganisms (GCM) 10K type strain sequencing project: providing services to taxonomists for standard genome sequencing and annotation.</title>
        <authorList>
            <consortium name="The Broad Institute Genomics Platform"/>
            <consortium name="The Broad Institute Genome Sequencing Center for Infectious Disease"/>
            <person name="Wu L."/>
            <person name="Ma J."/>
        </authorList>
    </citation>
    <scope>NUCLEOTIDE SEQUENCE [LARGE SCALE GENOMIC DNA]</scope>
    <source>
        <strain evidence="2 3">DT85</strain>
    </source>
</reference>
<dbReference type="GeneID" id="79267954"/>
<evidence type="ECO:0000313" key="2">
    <source>
        <dbReference type="EMBL" id="MFC7236243.1"/>
    </source>
</evidence>
<dbReference type="Pfam" id="PF24365">
    <property type="entry name" value="DUF7521"/>
    <property type="match status" value="1"/>
</dbReference>
<sequence length="104" mass="11370">MEAVPVTTALGALVLAFAAGSVLLGLFIAYQAYRGLRRNRDRRMLYLSVGMVLLFGVAYALAFLTSVVLQFRFVPLAYQDGLRLAVRVAQFAGLALIAYSMYAD</sequence>
<feature type="transmembrane region" description="Helical" evidence="1">
    <location>
        <begin position="12"/>
        <end position="33"/>
    </location>
</feature>
<proteinExistence type="predicted"/>
<accession>A0ABD5ZS05</accession>
<dbReference type="InterPro" id="IPR055943">
    <property type="entry name" value="DUF7521"/>
</dbReference>
<feature type="transmembrane region" description="Helical" evidence="1">
    <location>
        <begin position="45"/>
        <end position="64"/>
    </location>
</feature>
<protein>
    <submittedName>
        <fullName evidence="2">Uncharacterized protein</fullName>
    </submittedName>
</protein>
<dbReference type="RefSeq" id="WP_276234401.1">
    <property type="nucleotide sequence ID" value="NZ_CP119802.1"/>
</dbReference>
<feature type="transmembrane region" description="Helical" evidence="1">
    <location>
        <begin position="84"/>
        <end position="102"/>
    </location>
</feature>
<evidence type="ECO:0000313" key="3">
    <source>
        <dbReference type="Proteomes" id="UP001596398"/>
    </source>
</evidence>
<comment type="caution">
    <text evidence="2">The sequence shown here is derived from an EMBL/GenBank/DDBJ whole genome shotgun (WGS) entry which is preliminary data.</text>
</comment>
<keyword evidence="1" id="KW-1133">Transmembrane helix</keyword>
<evidence type="ECO:0000256" key="1">
    <source>
        <dbReference type="SAM" id="Phobius"/>
    </source>
</evidence>
<gene>
    <name evidence="2" type="ORF">ACFQJ4_13040</name>
</gene>